<evidence type="ECO:0000256" key="3">
    <source>
        <dbReference type="ARBA" id="ARBA00012865"/>
    </source>
</evidence>
<evidence type="ECO:0000256" key="1">
    <source>
        <dbReference type="ARBA" id="ARBA00001526"/>
    </source>
</evidence>
<keyword evidence="4 6" id="KW-0378">Hydrolase</keyword>
<sequence>MRRMRFLPVVAALAIAMPGAIPAPLLAAPAAKSAETSARARLEAAFAQLARQTDGTVGVAVQRVGGGDAALLNAGTTFPMASTFKIAVAGAILARIDKGEMTLGQLVTVDPALIVNSAGIAEQTPHDGVALSVHNLLELMLTRSDNTATDVLLAEAGGPAAVTAWLRGIGITGQQIDGGTGPLILRALGVPPGPGSFRERRAAAMADPTMRERSQKRAPNVAFNNDPRDASTPEAMLKLLLTIRAGKAVSAASTKTLIEIMERCHTGDKRLKGLLPVDTVVAHKTGTLMSIANDVGLVTLPDGSQFAIAVFVKGDTKGTEVQDRVIADVARTAYDYFLLGG</sequence>
<evidence type="ECO:0000256" key="2">
    <source>
        <dbReference type="ARBA" id="ARBA00009009"/>
    </source>
</evidence>
<reference evidence="10 11" key="1">
    <citation type="submission" date="2021-08" db="EMBL/GenBank/DDBJ databases">
        <authorList>
            <person name="Tuo L."/>
        </authorList>
    </citation>
    <scope>NUCLEOTIDE SEQUENCE [LARGE SCALE GENOMIC DNA]</scope>
    <source>
        <strain evidence="10 11">JCM 31229</strain>
    </source>
</reference>
<dbReference type="EC" id="3.5.2.6" evidence="3 6"/>
<gene>
    <name evidence="10" type="primary">bla</name>
    <name evidence="10" type="ORF">K7G82_07600</name>
</gene>
<comment type="similarity">
    <text evidence="2 6">Belongs to the class-A beta-lactamase family.</text>
</comment>
<evidence type="ECO:0000259" key="9">
    <source>
        <dbReference type="Pfam" id="PF13354"/>
    </source>
</evidence>
<dbReference type="RefSeq" id="WP_222989253.1">
    <property type="nucleotide sequence ID" value="NZ_JAINVV010000004.1"/>
</dbReference>
<accession>A0ABS7PQ42</accession>
<organism evidence="10 11">
    <name type="scientific">Sphingomonas colocasiae</name>
    <dbReference type="NCBI Taxonomy" id="1848973"/>
    <lineage>
        <taxon>Bacteria</taxon>
        <taxon>Pseudomonadati</taxon>
        <taxon>Pseudomonadota</taxon>
        <taxon>Alphaproteobacteria</taxon>
        <taxon>Sphingomonadales</taxon>
        <taxon>Sphingomonadaceae</taxon>
        <taxon>Sphingomonas</taxon>
    </lineage>
</organism>
<dbReference type="InterPro" id="IPR023650">
    <property type="entry name" value="Beta-lactam_class-A_AS"/>
</dbReference>
<evidence type="ECO:0000256" key="5">
    <source>
        <dbReference type="ARBA" id="ARBA00023251"/>
    </source>
</evidence>
<dbReference type="InterPro" id="IPR012338">
    <property type="entry name" value="Beta-lactam/transpept-like"/>
</dbReference>
<feature type="region of interest" description="Disordered" evidence="7">
    <location>
        <begin position="206"/>
        <end position="228"/>
    </location>
</feature>
<evidence type="ECO:0000313" key="10">
    <source>
        <dbReference type="EMBL" id="MBY8822149.1"/>
    </source>
</evidence>
<evidence type="ECO:0000313" key="11">
    <source>
        <dbReference type="Proteomes" id="UP000706039"/>
    </source>
</evidence>
<comment type="caution">
    <text evidence="10">The sequence shown here is derived from an EMBL/GenBank/DDBJ whole genome shotgun (WGS) entry which is preliminary data.</text>
</comment>
<keyword evidence="5 6" id="KW-0046">Antibiotic resistance</keyword>
<keyword evidence="11" id="KW-1185">Reference proteome</keyword>
<dbReference type="InterPro" id="IPR000871">
    <property type="entry name" value="Beta-lactam_class-A"/>
</dbReference>
<evidence type="ECO:0000256" key="8">
    <source>
        <dbReference type="SAM" id="SignalP"/>
    </source>
</evidence>
<dbReference type="InterPro" id="IPR045155">
    <property type="entry name" value="Beta-lactam_cat"/>
</dbReference>
<dbReference type="PANTHER" id="PTHR35333:SF3">
    <property type="entry name" value="BETA-LACTAMASE-TYPE TRANSPEPTIDASE FOLD CONTAINING PROTEIN"/>
    <property type="match status" value="1"/>
</dbReference>
<feature type="signal peptide" evidence="8">
    <location>
        <begin position="1"/>
        <end position="27"/>
    </location>
</feature>
<dbReference type="NCBIfam" id="NF033103">
    <property type="entry name" value="bla_class_A"/>
    <property type="match status" value="1"/>
</dbReference>
<comment type="catalytic activity">
    <reaction evidence="1 6">
        <text>a beta-lactam + H2O = a substituted beta-amino acid</text>
        <dbReference type="Rhea" id="RHEA:20401"/>
        <dbReference type="ChEBI" id="CHEBI:15377"/>
        <dbReference type="ChEBI" id="CHEBI:35627"/>
        <dbReference type="ChEBI" id="CHEBI:140347"/>
        <dbReference type="EC" id="3.5.2.6"/>
    </reaction>
</comment>
<dbReference type="PRINTS" id="PR00118">
    <property type="entry name" value="BLACTAMASEA"/>
</dbReference>
<dbReference type="PANTHER" id="PTHR35333">
    <property type="entry name" value="BETA-LACTAMASE"/>
    <property type="match status" value="1"/>
</dbReference>
<dbReference type="Gene3D" id="3.40.710.10">
    <property type="entry name" value="DD-peptidase/beta-lactamase superfamily"/>
    <property type="match status" value="1"/>
</dbReference>
<dbReference type="Pfam" id="PF13354">
    <property type="entry name" value="Beta-lactamase2"/>
    <property type="match status" value="1"/>
</dbReference>
<feature type="domain" description="Beta-lactamase class A catalytic" evidence="9">
    <location>
        <begin position="58"/>
        <end position="312"/>
    </location>
</feature>
<name>A0ABS7PQ42_9SPHN</name>
<dbReference type="SUPFAM" id="SSF56601">
    <property type="entry name" value="beta-lactamase/transpeptidase-like"/>
    <property type="match status" value="1"/>
</dbReference>
<dbReference type="EMBL" id="JAINVV010000004">
    <property type="protein sequence ID" value="MBY8822149.1"/>
    <property type="molecule type" value="Genomic_DNA"/>
</dbReference>
<dbReference type="Proteomes" id="UP000706039">
    <property type="component" value="Unassembled WGS sequence"/>
</dbReference>
<dbReference type="PROSITE" id="PS00146">
    <property type="entry name" value="BETA_LACTAMASE_A"/>
    <property type="match status" value="1"/>
</dbReference>
<proteinExistence type="inferred from homology"/>
<evidence type="ECO:0000256" key="6">
    <source>
        <dbReference type="RuleBase" id="RU361140"/>
    </source>
</evidence>
<keyword evidence="8" id="KW-0732">Signal</keyword>
<evidence type="ECO:0000256" key="4">
    <source>
        <dbReference type="ARBA" id="ARBA00022801"/>
    </source>
</evidence>
<protein>
    <recommendedName>
        <fullName evidence="3 6">Beta-lactamase</fullName>
        <ecNumber evidence="3 6">3.5.2.6</ecNumber>
    </recommendedName>
</protein>
<feature type="chain" id="PRO_5046740034" description="Beta-lactamase" evidence="8">
    <location>
        <begin position="28"/>
        <end position="341"/>
    </location>
</feature>
<evidence type="ECO:0000256" key="7">
    <source>
        <dbReference type="SAM" id="MobiDB-lite"/>
    </source>
</evidence>